<reference evidence="1 2" key="1">
    <citation type="journal article" date="2017" name="Genome Announc.">
        <title>Genome sequence of the saprophytic ascomycete Epicoccum nigrum ICMP 19927 strain isolated from New Zealand.</title>
        <authorList>
            <person name="Fokin M."/>
            <person name="Fleetwood D."/>
            <person name="Weir B.S."/>
            <person name="Villas-Boas S.G."/>
        </authorList>
    </citation>
    <scope>NUCLEOTIDE SEQUENCE [LARGE SCALE GENOMIC DNA]</scope>
    <source>
        <strain evidence="1 2">ICMP 19927</strain>
    </source>
</reference>
<sequence>MAHRVFDGRGHKSWKEAFLTLLEAALRDAEDMLVTIPYDNIRYYITKHSHVLDEVVKPTLVALDVCSPANVLIDEATKRVTGLVGFSNVLWGDALMCGGLANGSDAFFEGFGECPARTAGIRIRMLIYTIYRNILAVAAHHYRPHTNIDELASRRDLVFAINELARM</sequence>
<evidence type="ECO:0008006" key="3">
    <source>
        <dbReference type="Google" id="ProtNLM"/>
    </source>
</evidence>
<organism evidence="1 2">
    <name type="scientific">Epicoccum nigrum</name>
    <name type="common">Soil fungus</name>
    <name type="synonym">Epicoccum purpurascens</name>
    <dbReference type="NCBI Taxonomy" id="105696"/>
    <lineage>
        <taxon>Eukaryota</taxon>
        <taxon>Fungi</taxon>
        <taxon>Dikarya</taxon>
        <taxon>Ascomycota</taxon>
        <taxon>Pezizomycotina</taxon>
        <taxon>Dothideomycetes</taxon>
        <taxon>Pleosporomycetidae</taxon>
        <taxon>Pleosporales</taxon>
        <taxon>Pleosporineae</taxon>
        <taxon>Didymellaceae</taxon>
        <taxon>Epicoccum</taxon>
    </lineage>
</organism>
<gene>
    <name evidence="1" type="ORF">B5807_08477</name>
</gene>
<name>A0A1Y2LTU5_EPING</name>
<dbReference type="STRING" id="105696.A0A1Y2LTU5"/>
<dbReference type="Proteomes" id="UP000193240">
    <property type="component" value="Unassembled WGS sequence"/>
</dbReference>
<keyword evidence="2" id="KW-1185">Reference proteome</keyword>
<evidence type="ECO:0000313" key="1">
    <source>
        <dbReference type="EMBL" id="OSS46428.1"/>
    </source>
</evidence>
<evidence type="ECO:0000313" key="2">
    <source>
        <dbReference type="Proteomes" id="UP000193240"/>
    </source>
</evidence>
<accession>A0A1Y2LTU5</accession>
<dbReference type="InParanoid" id="A0A1Y2LTU5"/>
<protein>
    <recommendedName>
        <fullName evidence="3">Aminoglycoside phosphotransferase domain-containing protein</fullName>
    </recommendedName>
</protein>
<dbReference type="AlphaFoldDB" id="A0A1Y2LTU5"/>
<dbReference type="OMA" id="MKPWLTP"/>
<proteinExistence type="predicted"/>
<dbReference type="EMBL" id="KZ107851">
    <property type="protein sequence ID" value="OSS46428.1"/>
    <property type="molecule type" value="Genomic_DNA"/>
</dbReference>